<dbReference type="AlphaFoldDB" id="A0A518V690"/>
<dbReference type="OrthoDB" id="2737536at2"/>
<sequence length="265" mass="30599">MNIWHKQFIELEKAQYNSLTTGYERDWGILYCDEQNPTYYDANHAHIELPLAHPETVISEVISFYEQRNLIPRLYVKNVEADPMFIPLVQKHGFLYEEFEDILQVWTGEIIPIETDEHFHIEKVTEKNEQDACEVMCGAPEMGGAELRRRAFENERKNSAYQHYVLYVAGEPASTACTILHKDTVMLGNVATLPHFRGKGLIRHLIVYMQRDLLECGVHILFVSPITEQVERVYERCGFQTLGAKVKSGHAFRGGKSITEVRDQP</sequence>
<dbReference type="GO" id="GO:0016747">
    <property type="term" value="F:acyltransferase activity, transferring groups other than amino-acyl groups"/>
    <property type="evidence" value="ECO:0007669"/>
    <property type="project" value="InterPro"/>
</dbReference>
<evidence type="ECO:0000313" key="3">
    <source>
        <dbReference type="Proteomes" id="UP000319432"/>
    </source>
</evidence>
<keyword evidence="3" id="KW-1185">Reference proteome</keyword>
<protein>
    <submittedName>
        <fullName evidence="2">GNAT family N-acetyltransferase</fullName>
    </submittedName>
</protein>
<accession>A0A518V690</accession>
<feature type="domain" description="N-acetyltransferase" evidence="1">
    <location>
        <begin position="119"/>
        <end position="259"/>
    </location>
</feature>
<keyword evidence="2" id="KW-0808">Transferase</keyword>
<dbReference type="InterPro" id="IPR016181">
    <property type="entry name" value="Acyl_CoA_acyltransferase"/>
</dbReference>
<dbReference type="InterPro" id="IPR000182">
    <property type="entry name" value="GNAT_dom"/>
</dbReference>
<dbReference type="Pfam" id="PF00583">
    <property type="entry name" value="Acetyltransf_1"/>
    <property type="match status" value="1"/>
</dbReference>
<dbReference type="Gene3D" id="3.40.630.30">
    <property type="match status" value="1"/>
</dbReference>
<gene>
    <name evidence="2" type="ORF">EEL30_09570</name>
</gene>
<reference evidence="2 3" key="1">
    <citation type="submission" date="2018-11" db="EMBL/GenBank/DDBJ databases">
        <title>Phylogenetic determinants of toxin gene distribution in genomes of Brevibacillus laterosporus.</title>
        <authorList>
            <person name="Glare T.R."/>
            <person name="Durrant A."/>
            <person name="Berry C."/>
            <person name="Palma L."/>
            <person name="Ormskirk M."/>
            <person name="Cox M.O."/>
        </authorList>
    </citation>
    <scope>NUCLEOTIDE SEQUENCE [LARGE SCALE GENOMIC DNA]</scope>
    <source>
        <strain evidence="2 3">1821L</strain>
    </source>
</reference>
<proteinExistence type="predicted"/>
<dbReference type="CDD" id="cd04301">
    <property type="entry name" value="NAT_SF"/>
    <property type="match status" value="1"/>
</dbReference>
<evidence type="ECO:0000313" key="2">
    <source>
        <dbReference type="EMBL" id="QDX92551.1"/>
    </source>
</evidence>
<dbReference type="EMBL" id="CP033464">
    <property type="protein sequence ID" value="QDX92551.1"/>
    <property type="molecule type" value="Genomic_DNA"/>
</dbReference>
<dbReference type="PROSITE" id="PS51186">
    <property type="entry name" value="GNAT"/>
    <property type="match status" value="1"/>
</dbReference>
<dbReference type="Proteomes" id="UP000319432">
    <property type="component" value="Chromosome"/>
</dbReference>
<organism evidence="2 3">
    <name type="scientific">Brevibacillus laterosporus</name>
    <name type="common">Bacillus laterosporus</name>
    <dbReference type="NCBI Taxonomy" id="1465"/>
    <lineage>
        <taxon>Bacteria</taxon>
        <taxon>Bacillati</taxon>
        <taxon>Bacillota</taxon>
        <taxon>Bacilli</taxon>
        <taxon>Bacillales</taxon>
        <taxon>Paenibacillaceae</taxon>
        <taxon>Brevibacillus</taxon>
    </lineage>
</organism>
<name>A0A518V690_BRELA</name>
<evidence type="ECO:0000259" key="1">
    <source>
        <dbReference type="PROSITE" id="PS51186"/>
    </source>
</evidence>
<dbReference type="SUPFAM" id="SSF55729">
    <property type="entry name" value="Acyl-CoA N-acyltransferases (Nat)"/>
    <property type="match status" value="1"/>
</dbReference>